<reference evidence="1 2" key="1">
    <citation type="submission" date="2019-10" db="EMBL/GenBank/DDBJ databases">
        <title>Description of Paenibacillus terrestris sp. nov.</title>
        <authorList>
            <person name="Carlier A."/>
            <person name="Qi S."/>
        </authorList>
    </citation>
    <scope>NUCLEOTIDE SEQUENCE [LARGE SCALE GENOMIC DNA]</scope>
    <source>
        <strain evidence="1 2">LMG 31458</strain>
    </source>
</reference>
<accession>A0ABX1Y9S2</accession>
<dbReference type="EMBL" id="WHOA01000246">
    <property type="protein sequence ID" value="NOU76700.1"/>
    <property type="molecule type" value="Genomic_DNA"/>
</dbReference>
<sequence>MMYWLKKNFKNSNRNDQKASLNKQDESKLDAFTGDYEDELNKLKKIFDRASDIVFREFQLGGVQ</sequence>
<dbReference type="Proteomes" id="UP000616779">
    <property type="component" value="Unassembled WGS sequence"/>
</dbReference>
<proteinExistence type="predicted"/>
<organism evidence="1 2">
    <name type="scientific">Paenibacillus phytorum</name>
    <dbReference type="NCBI Taxonomy" id="2654977"/>
    <lineage>
        <taxon>Bacteria</taxon>
        <taxon>Bacillati</taxon>
        <taxon>Bacillota</taxon>
        <taxon>Bacilli</taxon>
        <taxon>Bacillales</taxon>
        <taxon>Paenibacillaceae</taxon>
        <taxon>Paenibacillus</taxon>
    </lineage>
</organism>
<comment type="caution">
    <text evidence="1">The sequence shown here is derived from an EMBL/GenBank/DDBJ whole genome shotgun (WGS) entry which is preliminary data.</text>
</comment>
<evidence type="ECO:0000313" key="1">
    <source>
        <dbReference type="EMBL" id="NOU76700.1"/>
    </source>
</evidence>
<dbReference type="RefSeq" id="WP_171649240.1">
    <property type="nucleotide sequence ID" value="NZ_WHOA01000246.1"/>
</dbReference>
<protein>
    <submittedName>
        <fullName evidence="1">Uncharacterized protein</fullName>
    </submittedName>
</protein>
<keyword evidence="2" id="KW-1185">Reference proteome</keyword>
<name>A0ABX1Y9S2_9BACL</name>
<evidence type="ECO:0000313" key="2">
    <source>
        <dbReference type="Proteomes" id="UP000616779"/>
    </source>
</evidence>
<gene>
    <name evidence="1" type="ORF">GC098_35975</name>
</gene>